<dbReference type="PANTHER" id="PTHR23501:SF12">
    <property type="entry name" value="MAJOR FACILITATOR SUPERFAMILY (MFS) PROFILE DOMAIN-CONTAINING PROTEIN-RELATED"/>
    <property type="match status" value="1"/>
</dbReference>
<feature type="transmembrane region" description="Helical" evidence="8">
    <location>
        <begin position="346"/>
        <end position="363"/>
    </location>
</feature>
<keyword evidence="5 8" id="KW-1133">Transmembrane helix</keyword>
<feature type="compositionally biased region" description="Polar residues" evidence="7">
    <location>
        <begin position="8"/>
        <end position="22"/>
    </location>
</feature>
<comment type="similarity">
    <text evidence="2">Belongs to the major facilitator superfamily. TCR/Tet family.</text>
</comment>
<feature type="transmembrane region" description="Helical" evidence="8">
    <location>
        <begin position="511"/>
        <end position="529"/>
    </location>
</feature>
<dbReference type="SUPFAM" id="SSF103473">
    <property type="entry name" value="MFS general substrate transporter"/>
    <property type="match status" value="2"/>
</dbReference>
<feature type="transmembrane region" description="Helical" evidence="8">
    <location>
        <begin position="370"/>
        <end position="388"/>
    </location>
</feature>
<feature type="region of interest" description="Disordered" evidence="7">
    <location>
        <begin position="670"/>
        <end position="690"/>
    </location>
</feature>
<comment type="caution">
    <text evidence="10">The sequence shown here is derived from an EMBL/GenBank/DDBJ whole genome shotgun (WGS) entry which is preliminary data.</text>
</comment>
<sequence>MDVDPEKQGSNGNVASTDSSENVVPKETSPRPIHGWKWAIAYASMISTTFLFALDNTIVADIRPVILDLFGEVSLLPWIGVGFALGTMCVLPWGKVYGVFNVKYVYLFNIALFEIGSAVCGAAPNMTALVVGRVIAGVGGSGMYSGTLSFVAMLTSLKERPIYMAGSTVIWGIGSVLGPVVGGAFADSSATWRWAFYINLPIGAVFAPSYLFLIPSVDPKPGKTLAEKCRMVDWIMTTTFLAGSACLVMAITFGGTLYAWSSGNEIALWVVAGVLLLVCIVVAKFHPGVDKGNRLYPAHFLKRPILINLQVQMFLVSGIVLAMTYYIQLFFQFIRGDGPLDAGVRLLPFIISMVVFALANGAFMPKLPYILPWHLIGSALVVVGTALMYTADLTTFNARIYGYCILVGAGSGCYVVAGFPIVQSLVALKDIPNAVGAMAISQDLGMVIFLAMAGSIYQNLALQKVTQAMPALSAADITNLVAGTSSRTYKALSESERALVTPQITEAMSNVWLFLVAGTLSFVLTPALWRPLRIENHDAWSVLFARTLSVNWPYEAAGYLLWTGNNRHLAINPVFERHLMSLNNWTLGREFAVAYPSLADAAKQIQGLKLDMREIEQEMESAKSPVTQLGYDHEQCEKERGYVGTEMVKTISDAFIDSLLRIGCAGQVSLDKMDDEPGPDEQSSGSHFNQ</sequence>
<evidence type="ECO:0000256" key="7">
    <source>
        <dbReference type="SAM" id="MobiDB-lite"/>
    </source>
</evidence>
<evidence type="ECO:0000256" key="5">
    <source>
        <dbReference type="ARBA" id="ARBA00022989"/>
    </source>
</evidence>
<evidence type="ECO:0000313" key="11">
    <source>
        <dbReference type="Proteomes" id="UP000324241"/>
    </source>
</evidence>
<dbReference type="GO" id="GO:0005886">
    <property type="term" value="C:plasma membrane"/>
    <property type="evidence" value="ECO:0007669"/>
    <property type="project" value="TreeGrafter"/>
</dbReference>
<dbReference type="VEuPathDB" id="FungiDB:EYZ11_009134"/>
<comment type="subcellular location">
    <subcellularLocation>
        <location evidence="1">Membrane</location>
        <topology evidence="1">Multi-pass membrane protein</topology>
    </subcellularLocation>
</comment>
<feature type="transmembrane region" description="Helical" evidence="8">
    <location>
        <begin position="266"/>
        <end position="285"/>
    </location>
</feature>
<dbReference type="PANTHER" id="PTHR23501">
    <property type="entry name" value="MAJOR FACILITATOR SUPERFAMILY"/>
    <property type="match status" value="1"/>
</dbReference>
<evidence type="ECO:0000256" key="1">
    <source>
        <dbReference type="ARBA" id="ARBA00004141"/>
    </source>
</evidence>
<feature type="domain" description="Major facilitator superfamily (MFS) profile" evidence="9">
    <location>
        <begin position="41"/>
        <end position="485"/>
    </location>
</feature>
<feature type="transmembrane region" description="Helical" evidence="8">
    <location>
        <begin position="434"/>
        <end position="457"/>
    </location>
</feature>
<evidence type="ECO:0000256" key="4">
    <source>
        <dbReference type="ARBA" id="ARBA00022692"/>
    </source>
</evidence>
<accession>A0A5M9N928</accession>
<gene>
    <name evidence="10" type="primary">DEP3</name>
    <name evidence="10" type="ORF">ATNIH1004_003780</name>
</gene>
<dbReference type="GO" id="GO:0022857">
    <property type="term" value="F:transmembrane transporter activity"/>
    <property type="evidence" value="ECO:0007669"/>
    <property type="project" value="InterPro"/>
</dbReference>
<dbReference type="InterPro" id="IPR020846">
    <property type="entry name" value="MFS_dom"/>
</dbReference>
<feature type="transmembrane region" description="Helical" evidence="8">
    <location>
        <begin position="194"/>
        <end position="213"/>
    </location>
</feature>
<dbReference type="PROSITE" id="PS50850">
    <property type="entry name" value="MFS"/>
    <property type="match status" value="1"/>
</dbReference>
<evidence type="ECO:0000256" key="2">
    <source>
        <dbReference type="ARBA" id="ARBA00007520"/>
    </source>
</evidence>
<dbReference type="Gene3D" id="1.20.1250.20">
    <property type="entry name" value="MFS general substrate transporter like domains"/>
    <property type="match status" value="2"/>
</dbReference>
<feature type="transmembrane region" description="Helical" evidence="8">
    <location>
        <begin position="105"/>
        <end position="124"/>
    </location>
</feature>
<dbReference type="VEuPathDB" id="FungiDB:EYZ11_009137"/>
<evidence type="ECO:0000259" key="9">
    <source>
        <dbReference type="PROSITE" id="PS50850"/>
    </source>
</evidence>
<dbReference type="InterPro" id="IPR036259">
    <property type="entry name" value="MFS_trans_sf"/>
</dbReference>
<dbReference type="InterPro" id="IPR011701">
    <property type="entry name" value="MFS"/>
</dbReference>
<proteinExistence type="inferred from homology"/>
<keyword evidence="6 8" id="KW-0472">Membrane</keyword>
<evidence type="ECO:0000256" key="8">
    <source>
        <dbReference type="SAM" id="Phobius"/>
    </source>
</evidence>
<evidence type="ECO:0000256" key="6">
    <source>
        <dbReference type="ARBA" id="ARBA00023136"/>
    </source>
</evidence>
<dbReference type="OrthoDB" id="10021397at2759"/>
<evidence type="ECO:0000256" key="3">
    <source>
        <dbReference type="ARBA" id="ARBA00022448"/>
    </source>
</evidence>
<feature type="transmembrane region" description="Helical" evidence="8">
    <location>
        <begin position="234"/>
        <end position="260"/>
    </location>
</feature>
<protein>
    <submittedName>
        <fullName evidence="10">Efflux pump dep3</fullName>
    </submittedName>
</protein>
<dbReference type="RefSeq" id="XP_033430448.1">
    <property type="nucleotide sequence ID" value="XM_033568453.1"/>
</dbReference>
<dbReference type="GeneID" id="54326482"/>
<dbReference type="AlphaFoldDB" id="A0A5M9N928"/>
<dbReference type="VEuPathDB" id="FungiDB:EYZ11_003978"/>
<feature type="transmembrane region" description="Helical" evidence="8">
    <location>
        <begin position="305"/>
        <end position="326"/>
    </location>
</feature>
<evidence type="ECO:0000313" key="10">
    <source>
        <dbReference type="EMBL" id="KAA8651087.1"/>
    </source>
</evidence>
<dbReference type="FunFam" id="1.20.1250.20:FF:000429">
    <property type="entry name" value="MFS drug efflux transporter, putative"/>
    <property type="match status" value="1"/>
</dbReference>
<name>A0A5M9N928_9EURO</name>
<feature type="transmembrane region" description="Helical" evidence="8">
    <location>
        <begin position="35"/>
        <end position="54"/>
    </location>
</feature>
<feature type="region of interest" description="Disordered" evidence="7">
    <location>
        <begin position="1"/>
        <end position="30"/>
    </location>
</feature>
<dbReference type="Pfam" id="PF11905">
    <property type="entry name" value="DUF3425"/>
    <property type="match status" value="1"/>
</dbReference>
<reference evidence="10 11" key="1">
    <citation type="submission" date="2019-08" db="EMBL/GenBank/DDBJ databases">
        <title>The genome sequence of a newly discovered highly antifungal drug resistant Aspergillus species, Aspergillus tanneri NIH 1004.</title>
        <authorList>
            <person name="Mounaud S."/>
            <person name="Singh I."/>
            <person name="Joardar V."/>
            <person name="Pakala S."/>
            <person name="Pakala S."/>
            <person name="Venepally P."/>
            <person name="Chung J.K."/>
            <person name="Losada L."/>
            <person name="Nierman W.C."/>
        </authorList>
    </citation>
    <scope>NUCLEOTIDE SEQUENCE [LARGE SCALE GENOMIC DNA]</scope>
    <source>
        <strain evidence="10 11">NIH1004</strain>
    </source>
</reference>
<feature type="transmembrane region" description="Helical" evidence="8">
    <location>
        <begin position="74"/>
        <end position="93"/>
    </location>
</feature>
<keyword evidence="4 8" id="KW-0812">Transmembrane</keyword>
<feature type="transmembrane region" description="Helical" evidence="8">
    <location>
        <begin position="400"/>
        <end position="422"/>
    </location>
</feature>
<feature type="compositionally biased region" description="Polar residues" evidence="7">
    <location>
        <begin position="681"/>
        <end position="690"/>
    </location>
</feature>
<dbReference type="CDD" id="cd17502">
    <property type="entry name" value="MFS_Azr1_MDR_like"/>
    <property type="match status" value="1"/>
</dbReference>
<keyword evidence="3" id="KW-0813">Transport</keyword>
<dbReference type="InterPro" id="IPR021833">
    <property type="entry name" value="DUF3425"/>
</dbReference>
<dbReference type="EMBL" id="QUQM01000001">
    <property type="protein sequence ID" value="KAA8651087.1"/>
    <property type="molecule type" value="Genomic_DNA"/>
</dbReference>
<dbReference type="Proteomes" id="UP000324241">
    <property type="component" value="Unassembled WGS sequence"/>
</dbReference>
<organism evidence="10 11">
    <name type="scientific">Aspergillus tanneri</name>
    <dbReference type="NCBI Taxonomy" id="1220188"/>
    <lineage>
        <taxon>Eukaryota</taxon>
        <taxon>Fungi</taxon>
        <taxon>Dikarya</taxon>
        <taxon>Ascomycota</taxon>
        <taxon>Pezizomycotina</taxon>
        <taxon>Eurotiomycetes</taxon>
        <taxon>Eurotiomycetidae</taxon>
        <taxon>Eurotiales</taxon>
        <taxon>Aspergillaceae</taxon>
        <taxon>Aspergillus</taxon>
        <taxon>Aspergillus subgen. Circumdati</taxon>
    </lineage>
</organism>
<feature type="transmembrane region" description="Helical" evidence="8">
    <location>
        <begin position="130"/>
        <end position="155"/>
    </location>
</feature>
<dbReference type="Pfam" id="PF07690">
    <property type="entry name" value="MFS_1"/>
    <property type="match status" value="1"/>
</dbReference>
<feature type="transmembrane region" description="Helical" evidence="8">
    <location>
        <begin position="162"/>
        <end position="182"/>
    </location>
</feature>